<dbReference type="Pfam" id="PF00356">
    <property type="entry name" value="LacI"/>
    <property type="match status" value="1"/>
</dbReference>
<feature type="domain" description="HTH lacI-type" evidence="5">
    <location>
        <begin position="3"/>
        <end position="57"/>
    </location>
</feature>
<evidence type="ECO:0000313" key="6">
    <source>
        <dbReference type="EMBL" id="RRK33602.1"/>
    </source>
</evidence>
<gene>
    <name evidence="6" type="ORF">EBB54_21270</name>
</gene>
<protein>
    <submittedName>
        <fullName evidence="6">LacI family transcriptional regulator</fullName>
    </submittedName>
</protein>
<keyword evidence="2" id="KW-0805">Transcription regulation</keyword>
<dbReference type="PROSITE" id="PS50932">
    <property type="entry name" value="HTH_LACI_2"/>
    <property type="match status" value="1"/>
</dbReference>
<dbReference type="Gene3D" id="1.10.260.40">
    <property type="entry name" value="lambda repressor-like DNA-binding domains"/>
    <property type="match status" value="1"/>
</dbReference>
<dbReference type="Gene3D" id="3.40.50.2300">
    <property type="match status" value="2"/>
</dbReference>
<dbReference type="CDD" id="cd01392">
    <property type="entry name" value="HTH_LacI"/>
    <property type="match status" value="1"/>
</dbReference>
<dbReference type="SUPFAM" id="SSF53822">
    <property type="entry name" value="Periplasmic binding protein-like I"/>
    <property type="match status" value="1"/>
</dbReference>
<keyword evidence="3" id="KW-0238">DNA-binding</keyword>
<dbReference type="RefSeq" id="WP_125128831.1">
    <property type="nucleotide sequence ID" value="NZ_RHJS01000002.1"/>
</dbReference>
<dbReference type="CDD" id="cd06267">
    <property type="entry name" value="PBP1_LacI_sugar_binding-like"/>
    <property type="match status" value="1"/>
</dbReference>
<dbReference type="SUPFAM" id="SSF47413">
    <property type="entry name" value="lambda repressor-like DNA-binding domains"/>
    <property type="match status" value="1"/>
</dbReference>
<evidence type="ECO:0000313" key="7">
    <source>
        <dbReference type="Proteomes" id="UP000274920"/>
    </source>
</evidence>
<reference evidence="6" key="1">
    <citation type="submission" date="2018-10" db="EMBL/GenBank/DDBJ databases">
        <title>Schaedlerella arabinophila gen. nov. sp. nov., isolated from the mouse intestinal tract and comparative analysis with the genome of the closely related altered Schaedler flora strain ASF502.</title>
        <authorList>
            <person name="Miyake S."/>
            <person name="Soh M."/>
            <person name="Seedorf H."/>
        </authorList>
    </citation>
    <scope>NUCLEOTIDE SEQUENCE [LARGE SCALE GENOMIC DNA]</scope>
    <source>
        <strain evidence="6">DSM 106076</strain>
    </source>
</reference>
<dbReference type="AlphaFoldDB" id="A0A426DLG7"/>
<keyword evidence="7" id="KW-1185">Reference proteome</keyword>
<evidence type="ECO:0000256" key="1">
    <source>
        <dbReference type="ARBA" id="ARBA00022491"/>
    </source>
</evidence>
<evidence type="ECO:0000256" key="3">
    <source>
        <dbReference type="ARBA" id="ARBA00023125"/>
    </source>
</evidence>
<evidence type="ECO:0000259" key="5">
    <source>
        <dbReference type="PROSITE" id="PS50932"/>
    </source>
</evidence>
<dbReference type="Proteomes" id="UP000274920">
    <property type="component" value="Unassembled WGS sequence"/>
</dbReference>
<evidence type="ECO:0000256" key="4">
    <source>
        <dbReference type="ARBA" id="ARBA00023163"/>
    </source>
</evidence>
<organism evidence="6 7">
    <name type="scientific">Schaedlerella arabinosiphila</name>
    <dbReference type="NCBI Taxonomy" id="2044587"/>
    <lineage>
        <taxon>Bacteria</taxon>
        <taxon>Bacillati</taxon>
        <taxon>Bacillota</taxon>
        <taxon>Clostridia</taxon>
        <taxon>Lachnospirales</taxon>
        <taxon>Lachnospiraceae</taxon>
        <taxon>Schaedlerella</taxon>
    </lineage>
</organism>
<keyword evidence="1" id="KW-0678">Repressor</keyword>
<evidence type="ECO:0000256" key="2">
    <source>
        <dbReference type="ARBA" id="ARBA00023015"/>
    </source>
</evidence>
<dbReference type="GO" id="GO:0000976">
    <property type="term" value="F:transcription cis-regulatory region binding"/>
    <property type="evidence" value="ECO:0007669"/>
    <property type="project" value="TreeGrafter"/>
</dbReference>
<keyword evidence="4" id="KW-0804">Transcription</keyword>
<dbReference type="PANTHER" id="PTHR30146:SF148">
    <property type="entry name" value="HTH-TYPE TRANSCRIPTIONAL REPRESSOR PURR-RELATED"/>
    <property type="match status" value="1"/>
</dbReference>
<dbReference type="GO" id="GO:0003700">
    <property type="term" value="F:DNA-binding transcription factor activity"/>
    <property type="evidence" value="ECO:0007669"/>
    <property type="project" value="TreeGrafter"/>
</dbReference>
<dbReference type="InterPro" id="IPR000843">
    <property type="entry name" value="HTH_LacI"/>
</dbReference>
<dbReference type="InterPro" id="IPR028082">
    <property type="entry name" value="Peripla_BP_I"/>
</dbReference>
<dbReference type="PANTHER" id="PTHR30146">
    <property type="entry name" value="LACI-RELATED TRANSCRIPTIONAL REPRESSOR"/>
    <property type="match status" value="1"/>
</dbReference>
<dbReference type="InterPro" id="IPR046335">
    <property type="entry name" value="LacI/GalR-like_sensor"/>
</dbReference>
<dbReference type="InterPro" id="IPR010982">
    <property type="entry name" value="Lambda_DNA-bd_dom_sf"/>
</dbReference>
<sequence length="336" mass="37948">MKITRNDVAKRAGVSNATVSYVLNGSGKIKEETAKRVWKAVKELDYHPDMIARSMSKNETMQLGIVSEDVANPFFGEIVKGFESAANNQNYFVNICTGIHKLDEYFDNFITRRIDGIFLTALPHKYSNEKLFKLVEHGVRVVVSGNVNVDYRRIASIENDHLEAMRDAMEYLFGLGHRHIAYLNGLGKEMSNDLRYVGYKKMVENLELPCGYDLLINGKYPYATGVTEGYEEAKKLMQLGNKFTAVICTNDMMAFGAMKALQENGLRIPQDVSVMGFDGIDLGQYWHPSLTTMATDKNAFGKKAFELLYASIKDETIGYYKNKLKLIERDSTGICR</sequence>
<proteinExistence type="predicted"/>
<dbReference type="EMBL" id="RHJS01000002">
    <property type="protein sequence ID" value="RRK33602.1"/>
    <property type="molecule type" value="Genomic_DNA"/>
</dbReference>
<name>A0A426DLG7_9FIRM</name>
<comment type="caution">
    <text evidence="6">The sequence shown here is derived from an EMBL/GenBank/DDBJ whole genome shotgun (WGS) entry which is preliminary data.</text>
</comment>
<dbReference type="SMART" id="SM00354">
    <property type="entry name" value="HTH_LACI"/>
    <property type="match status" value="1"/>
</dbReference>
<dbReference type="Pfam" id="PF13377">
    <property type="entry name" value="Peripla_BP_3"/>
    <property type="match status" value="1"/>
</dbReference>
<accession>A0A426DLG7</accession>